<feature type="compositionally biased region" description="Low complexity" evidence="1">
    <location>
        <begin position="171"/>
        <end position="215"/>
    </location>
</feature>
<comment type="caution">
    <text evidence="3">The sequence shown here is derived from an EMBL/GenBank/DDBJ whole genome shotgun (WGS) entry which is preliminary data.</text>
</comment>
<feature type="region of interest" description="Disordered" evidence="1">
    <location>
        <begin position="27"/>
        <end position="59"/>
    </location>
</feature>
<name>U2YQ07_9SPHN</name>
<dbReference type="RefSeq" id="WP_021691570.1">
    <property type="nucleotide sequence ID" value="NZ_BASZ01000012.1"/>
</dbReference>
<proteinExistence type="predicted"/>
<dbReference type="Pfam" id="PF09923">
    <property type="entry name" value="DUF2155"/>
    <property type="match status" value="1"/>
</dbReference>
<keyword evidence="4" id="KW-1185">Reference proteome</keyword>
<dbReference type="Proteomes" id="UP000016568">
    <property type="component" value="Unassembled WGS sequence"/>
</dbReference>
<dbReference type="EMBL" id="BASZ01000012">
    <property type="protein sequence ID" value="GAD50752.1"/>
    <property type="molecule type" value="Genomic_DNA"/>
</dbReference>
<dbReference type="PROSITE" id="PS51257">
    <property type="entry name" value="PROKAR_LIPOPROTEIN"/>
    <property type="match status" value="1"/>
</dbReference>
<evidence type="ECO:0000313" key="3">
    <source>
        <dbReference type="EMBL" id="GAD50752.1"/>
    </source>
</evidence>
<keyword evidence="2" id="KW-0732">Signal</keyword>
<evidence type="ECO:0008006" key="5">
    <source>
        <dbReference type="Google" id="ProtNLM"/>
    </source>
</evidence>
<evidence type="ECO:0000313" key="4">
    <source>
        <dbReference type="Proteomes" id="UP000016568"/>
    </source>
</evidence>
<feature type="chain" id="PRO_5030177799" description="DUF2155 domain-containing protein" evidence="2">
    <location>
        <begin position="27"/>
        <end position="224"/>
    </location>
</feature>
<dbReference type="eggNOG" id="COG4765">
    <property type="taxonomic scope" value="Bacteria"/>
</dbReference>
<gene>
    <name evidence="3" type="ORF">NT2_12_00160</name>
</gene>
<feature type="signal peptide" evidence="2">
    <location>
        <begin position="1"/>
        <end position="26"/>
    </location>
</feature>
<feature type="region of interest" description="Disordered" evidence="1">
    <location>
        <begin position="171"/>
        <end position="224"/>
    </location>
</feature>
<dbReference type="KEGG" id="ntd:EGO55_11130"/>
<accession>U2YQ07</accession>
<protein>
    <recommendedName>
        <fullName evidence="5">DUF2155 domain-containing protein</fullName>
    </recommendedName>
</protein>
<dbReference type="AlphaFoldDB" id="U2YQ07"/>
<reference evidence="3 4" key="1">
    <citation type="submission" date="2013-09" db="EMBL/GenBank/DDBJ databases">
        <title>Whole genome shotgun sequence of Novosphingobium tardaugens NBRC 16725.</title>
        <authorList>
            <person name="Isaki S."/>
            <person name="Hosoyama A."/>
            <person name="Tsuchikane K."/>
            <person name="Katsumata H."/>
            <person name="Ando Y."/>
            <person name="Yamazaki S."/>
            <person name="Fujita N."/>
        </authorList>
    </citation>
    <scope>NUCLEOTIDE SEQUENCE [LARGE SCALE GENOMIC DNA]</scope>
    <source>
        <strain evidence="3 4">NBRC 16725</strain>
    </source>
</reference>
<sequence length="224" mass="23795">MRRFRPSTRIALLPLVSAAVLLSACSGEPEESKPNETALPKELSGELGKTARPVATDIGSPMEERVATIGVLNKRNNLSQDLQLKPGEAKRVGNVVVKLSACERTAPWEKPPEVGAFVQVMVNQRTSVDQPLRWQRIFSGWLFKNSPSLNVVEHPIYDVWVKDCAMNFPGEESPPASASGESSGASAPAVKPAPKPATETPAAAPAAASTPAKPSGSEDQGPPR</sequence>
<organism evidence="3 4">
    <name type="scientific">Caenibius tardaugens NBRC 16725</name>
    <dbReference type="NCBI Taxonomy" id="1219035"/>
    <lineage>
        <taxon>Bacteria</taxon>
        <taxon>Pseudomonadati</taxon>
        <taxon>Pseudomonadota</taxon>
        <taxon>Alphaproteobacteria</taxon>
        <taxon>Sphingomonadales</taxon>
        <taxon>Erythrobacteraceae</taxon>
        <taxon>Caenibius</taxon>
    </lineage>
</organism>
<dbReference type="InterPro" id="IPR019225">
    <property type="entry name" value="DUF2155"/>
</dbReference>
<evidence type="ECO:0000256" key="2">
    <source>
        <dbReference type="SAM" id="SignalP"/>
    </source>
</evidence>
<dbReference type="OrthoDB" id="9810376at2"/>
<evidence type="ECO:0000256" key="1">
    <source>
        <dbReference type="SAM" id="MobiDB-lite"/>
    </source>
</evidence>